<dbReference type="PANTHER" id="PTHR30349">
    <property type="entry name" value="PHAGE INTEGRASE-RELATED"/>
    <property type="match status" value="1"/>
</dbReference>
<evidence type="ECO:0000313" key="6">
    <source>
        <dbReference type="EMBL" id="KAA0681890.1"/>
    </source>
</evidence>
<dbReference type="AlphaFoldDB" id="A0A9W7TZN8"/>
<reference evidence="6 7" key="1">
    <citation type="submission" date="2018-07" db="EMBL/GenBank/DDBJ databases">
        <title>Genome sequence of Azospirillum sp. ATCC 49961.</title>
        <authorList>
            <person name="Sant'Anna F.H."/>
            <person name="Baldani J.I."/>
            <person name="Zilli J.E."/>
            <person name="Reis V.M."/>
            <person name="Hartmann A."/>
            <person name="Cruz L."/>
            <person name="de Souza E.M."/>
            <person name="de Oliveira Pedrosa F."/>
            <person name="Passaglia L.M.P."/>
        </authorList>
    </citation>
    <scope>NUCLEOTIDE SEQUENCE [LARGE SCALE GENOMIC DNA]</scope>
    <source>
        <strain evidence="6 7">ATCC 49961</strain>
    </source>
</reference>
<protein>
    <recommendedName>
        <fullName evidence="5">Tyr recombinase domain-containing protein</fullName>
    </recommendedName>
</protein>
<evidence type="ECO:0000256" key="1">
    <source>
        <dbReference type="ARBA" id="ARBA00008857"/>
    </source>
</evidence>
<evidence type="ECO:0000256" key="4">
    <source>
        <dbReference type="ARBA" id="ARBA00023172"/>
    </source>
</evidence>
<dbReference type="InterPro" id="IPR010998">
    <property type="entry name" value="Integrase_recombinase_N"/>
</dbReference>
<dbReference type="PANTHER" id="PTHR30349:SF41">
    <property type="entry name" value="INTEGRASE_RECOMBINASE PROTEIN MJ0367-RELATED"/>
    <property type="match status" value="1"/>
</dbReference>
<proteinExistence type="inferred from homology"/>
<dbReference type="InterPro" id="IPR013762">
    <property type="entry name" value="Integrase-like_cat_sf"/>
</dbReference>
<comment type="similarity">
    <text evidence="1">Belongs to the 'phage' integrase family.</text>
</comment>
<dbReference type="Gene3D" id="1.10.150.130">
    <property type="match status" value="1"/>
</dbReference>
<evidence type="ECO:0000256" key="3">
    <source>
        <dbReference type="ARBA" id="ARBA00023125"/>
    </source>
</evidence>
<gene>
    <name evidence="6" type="ORF">DS843_08965</name>
</gene>
<dbReference type="Gene3D" id="1.10.443.10">
    <property type="entry name" value="Intergrase catalytic core"/>
    <property type="match status" value="1"/>
</dbReference>
<dbReference type="PROSITE" id="PS51898">
    <property type="entry name" value="TYR_RECOMBINASE"/>
    <property type="match status" value="1"/>
</dbReference>
<dbReference type="RefSeq" id="WP_149468549.1">
    <property type="nucleotide sequence ID" value="NZ_QOKW01000005.1"/>
</dbReference>
<dbReference type="InterPro" id="IPR002104">
    <property type="entry name" value="Integrase_catalytic"/>
</dbReference>
<dbReference type="InterPro" id="IPR050090">
    <property type="entry name" value="Tyrosine_recombinase_XerCD"/>
</dbReference>
<dbReference type="Proteomes" id="UP000480854">
    <property type="component" value="Unassembled WGS sequence"/>
</dbReference>
<comment type="caution">
    <text evidence="6">The sequence shown here is derived from an EMBL/GenBank/DDBJ whole genome shotgun (WGS) entry which is preliminary data.</text>
</comment>
<dbReference type="SUPFAM" id="SSF56349">
    <property type="entry name" value="DNA breaking-rejoining enzymes"/>
    <property type="match status" value="1"/>
</dbReference>
<dbReference type="InterPro" id="IPR011010">
    <property type="entry name" value="DNA_brk_join_enz"/>
</dbReference>
<sequence length="381" mass="45031">MPADARVVLMDGRIELYVRTNTEQPIWQALLRFTDHEPLRRSLKTTDIHVARQRAVDLWHELASRLRRGLSTEAHTFGEACAGLMEEVTGWRVADYRQTIDRYLLPYMGERRVDEIGNADIQDWIAWRRRYWTEGPGRDITHISCMREGRWVRRGISRRIKTISPSRLASELSIIAAVFKWAQLRGWVAEPPMIVRPKVKQRRRPHFTMKELMTLRRATRKRYLDTTHGHLRWERRVFHHWFAIMYLTGMRPVEAANLRWTDVEWGRCLWVRGKGKRRELIPLRAAWRHLRLLREIVEGGKVFPSSLKHQMVNFLAEVGLRHDPYGDPRTAYSLRHTYATNMLAVRHVPIHTLAINMGTSVEMIERHYSHLTAHQARSVLE</sequence>
<organism evidence="6 7">
    <name type="scientific">Roseomonas genomospecies 6</name>
    <dbReference type="NCBI Taxonomy" id="214106"/>
    <lineage>
        <taxon>Bacteria</taxon>
        <taxon>Pseudomonadati</taxon>
        <taxon>Pseudomonadota</taxon>
        <taxon>Alphaproteobacteria</taxon>
        <taxon>Acetobacterales</taxon>
        <taxon>Roseomonadaceae</taxon>
        <taxon>Roseomonas</taxon>
    </lineage>
</organism>
<accession>A0A9W7TZN8</accession>
<dbReference type="GO" id="GO:0015074">
    <property type="term" value="P:DNA integration"/>
    <property type="evidence" value="ECO:0007669"/>
    <property type="project" value="UniProtKB-KW"/>
</dbReference>
<evidence type="ECO:0000259" key="5">
    <source>
        <dbReference type="PROSITE" id="PS51898"/>
    </source>
</evidence>
<dbReference type="GO" id="GO:0003677">
    <property type="term" value="F:DNA binding"/>
    <property type="evidence" value="ECO:0007669"/>
    <property type="project" value="UniProtKB-KW"/>
</dbReference>
<evidence type="ECO:0000313" key="7">
    <source>
        <dbReference type="Proteomes" id="UP000480854"/>
    </source>
</evidence>
<evidence type="ECO:0000256" key="2">
    <source>
        <dbReference type="ARBA" id="ARBA00022908"/>
    </source>
</evidence>
<keyword evidence="7" id="KW-1185">Reference proteome</keyword>
<name>A0A9W7TZN8_9PROT</name>
<dbReference type="Pfam" id="PF00589">
    <property type="entry name" value="Phage_integrase"/>
    <property type="match status" value="1"/>
</dbReference>
<keyword evidence="3" id="KW-0238">DNA-binding</keyword>
<keyword evidence="2" id="KW-0229">DNA integration</keyword>
<dbReference type="OrthoDB" id="102994at2"/>
<keyword evidence="4" id="KW-0233">DNA recombination</keyword>
<dbReference type="EMBL" id="QOKW01000005">
    <property type="protein sequence ID" value="KAA0681890.1"/>
    <property type="molecule type" value="Genomic_DNA"/>
</dbReference>
<feature type="domain" description="Tyr recombinase" evidence="5">
    <location>
        <begin position="202"/>
        <end position="381"/>
    </location>
</feature>
<dbReference type="GO" id="GO:0006310">
    <property type="term" value="P:DNA recombination"/>
    <property type="evidence" value="ECO:0007669"/>
    <property type="project" value="UniProtKB-KW"/>
</dbReference>